<proteinExistence type="inferred from homology"/>
<evidence type="ECO:0000256" key="2">
    <source>
        <dbReference type="ARBA" id="ARBA00022630"/>
    </source>
</evidence>
<dbReference type="PIRSF" id="PIRSF000138">
    <property type="entry name" value="Al-hdrx_acd_dh"/>
    <property type="match status" value="1"/>
</dbReference>
<feature type="binding site" evidence="7">
    <location>
        <position position="243"/>
    </location>
    <ligand>
        <name>FMN</name>
        <dbReference type="ChEBI" id="CHEBI:58210"/>
    </ligand>
</feature>
<evidence type="ECO:0000256" key="3">
    <source>
        <dbReference type="ARBA" id="ARBA00022643"/>
    </source>
</evidence>
<feature type="binding site" evidence="7">
    <location>
        <begin position="66"/>
        <end position="68"/>
    </location>
    <ligand>
        <name>FMN</name>
        <dbReference type="ChEBI" id="CHEBI:58210"/>
    </ligand>
</feature>
<dbReference type="PANTHER" id="PTHR10578">
    <property type="entry name" value="S -2-HYDROXY-ACID OXIDASE-RELATED"/>
    <property type="match status" value="1"/>
</dbReference>
<reference evidence="10" key="1">
    <citation type="submission" date="2017-06" db="EMBL/GenBank/DDBJ databases">
        <title>Herbaspirillum phytohormonus sp. nov., isolated from the root nodule of Robinia pseudoacacia in lead-zinc mine.</title>
        <authorList>
            <person name="Fan M."/>
            <person name="Lin Y."/>
        </authorList>
    </citation>
    <scope>NUCLEOTIDE SEQUENCE [LARGE SCALE GENOMIC DNA]</scope>
    <source>
        <strain evidence="10">SC-089</strain>
    </source>
</reference>
<dbReference type="CDD" id="cd02809">
    <property type="entry name" value="alpha_hydroxyacid_oxid_FMN"/>
    <property type="match status" value="1"/>
</dbReference>
<feature type="binding site" evidence="7">
    <location>
        <position position="118"/>
    </location>
    <ligand>
        <name>glyoxylate</name>
        <dbReference type="ChEBI" id="CHEBI:36655"/>
    </ligand>
</feature>
<keyword evidence="10" id="KW-1185">Reference proteome</keyword>
<dbReference type="FunFam" id="3.20.20.70:FF:000029">
    <property type="entry name" value="L-lactate dehydrogenase"/>
    <property type="match status" value="1"/>
</dbReference>
<keyword evidence="3 7" id="KW-0288">FMN</keyword>
<evidence type="ECO:0000256" key="6">
    <source>
        <dbReference type="PIRSR" id="PIRSR000138-1"/>
    </source>
</evidence>
<dbReference type="EMBL" id="NJIH01000010">
    <property type="protein sequence ID" value="OWT56953.1"/>
    <property type="molecule type" value="Genomic_DNA"/>
</dbReference>
<evidence type="ECO:0000313" key="10">
    <source>
        <dbReference type="Proteomes" id="UP000214603"/>
    </source>
</evidence>
<keyword evidence="4" id="KW-0560">Oxidoreductase</keyword>
<dbReference type="GO" id="GO:0009060">
    <property type="term" value="P:aerobic respiration"/>
    <property type="evidence" value="ECO:0007669"/>
    <property type="project" value="TreeGrafter"/>
</dbReference>
<sequence length="379" mass="42037">MAKRRLPKWLFEFVDRGTEDELALRNNRAAFERVKLKTQVLMDVSKRSTAVTLFGKQHDMPVGVAPTGAAGMLYYKGELELARAAKAANVPFTVATASQTSLEDVARIVGGTLWFQLYMWSDIRMSHVLVERARNAGYDALVVTVDGPVNTNREYNIRNGFSIPFRYNRRNIAGVLARPGWLTSVIFRYLLTTGMPRRENYPSDLKERFTQVSAAERKTKNDALTWADLDRLREMWPGKLIVKGILTPHDAELAVAHGADGIIVSNHGGRNFDSSMAPIEALSPIVDAVGERTTVIVDSSFRRGSDVVKALAIGAKFVMVGRPTLWGTAAGGCAGATRALKFYHDEISRTIAYLGCRSIEELNRDFLQYVPTPHSPSTM</sequence>
<dbReference type="PANTHER" id="PTHR10578:SF107">
    <property type="entry name" value="2-HYDROXYACID OXIDASE 1"/>
    <property type="match status" value="1"/>
</dbReference>
<comment type="similarity">
    <text evidence="5">Belongs to the FMN-dependent alpha-hydroxy acid dehydrogenase family.</text>
</comment>
<feature type="binding site" evidence="7">
    <location>
        <position position="153"/>
    </location>
    <ligand>
        <name>glyoxylate</name>
        <dbReference type="ChEBI" id="CHEBI:36655"/>
    </ligand>
</feature>
<dbReference type="OrthoDB" id="8717062at2"/>
<comment type="caution">
    <text evidence="9">The sequence shown here is derived from an EMBL/GenBank/DDBJ whole genome shotgun (WGS) entry which is preliminary data.</text>
</comment>
<dbReference type="AlphaFoldDB" id="A0A225M9K8"/>
<dbReference type="InterPro" id="IPR037396">
    <property type="entry name" value="FMN_HAD"/>
</dbReference>
<feature type="binding site" evidence="7">
    <location>
        <position position="270"/>
    </location>
    <ligand>
        <name>glyoxylate</name>
        <dbReference type="ChEBI" id="CHEBI:36655"/>
    </ligand>
</feature>
<accession>A0A225M9K8</accession>
<dbReference type="Proteomes" id="UP000214603">
    <property type="component" value="Unassembled WGS sequence"/>
</dbReference>
<feature type="active site" description="Proton acceptor" evidence="6">
    <location>
        <position position="267"/>
    </location>
</feature>
<dbReference type="GO" id="GO:0010181">
    <property type="term" value="F:FMN binding"/>
    <property type="evidence" value="ECO:0007669"/>
    <property type="project" value="InterPro"/>
</dbReference>
<dbReference type="InterPro" id="IPR013785">
    <property type="entry name" value="Aldolase_TIM"/>
</dbReference>
<feature type="binding site" evidence="7">
    <location>
        <position position="116"/>
    </location>
    <ligand>
        <name>FMN</name>
        <dbReference type="ChEBI" id="CHEBI:58210"/>
    </ligand>
</feature>
<dbReference type="PROSITE" id="PS51349">
    <property type="entry name" value="FMN_HYDROXY_ACID_DH_2"/>
    <property type="match status" value="1"/>
</dbReference>
<evidence type="ECO:0000256" key="5">
    <source>
        <dbReference type="ARBA" id="ARBA00024042"/>
    </source>
</evidence>
<dbReference type="SUPFAM" id="SSF51395">
    <property type="entry name" value="FMN-linked oxidoreductases"/>
    <property type="match status" value="1"/>
</dbReference>
<dbReference type="InterPro" id="IPR012133">
    <property type="entry name" value="Alpha-hydoxy_acid_DH_FMN"/>
</dbReference>
<evidence type="ECO:0000259" key="8">
    <source>
        <dbReference type="PROSITE" id="PS51349"/>
    </source>
</evidence>
<organism evidence="9 10">
    <name type="scientific">Candidimonas nitroreducens</name>
    <dbReference type="NCBI Taxonomy" id="683354"/>
    <lineage>
        <taxon>Bacteria</taxon>
        <taxon>Pseudomonadati</taxon>
        <taxon>Pseudomonadota</taxon>
        <taxon>Betaproteobacteria</taxon>
        <taxon>Burkholderiales</taxon>
        <taxon>Alcaligenaceae</taxon>
        <taxon>Candidimonas</taxon>
    </lineage>
</organism>
<dbReference type="InterPro" id="IPR000262">
    <property type="entry name" value="FMN-dep_DH"/>
</dbReference>
<comment type="cofactor">
    <cofactor evidence="1">
        <name>FMN</name>
        <dbReference type="ChEBI" id="CHEBI:58210"/>
    </cofactor>
</comment>
<evidence type="ECO:0000256" key="4">
    <source>
        <dbReference type="ARBA" id="ARBA00023002"/>
    </source>
</evidence>
<keyword evidence="2 7" id="KW-0285">Flavoprotein</keyword>
<feature type="binding site" evidence="7">
    <location>
        <position position="267"/>
    </location>
    <ligand>
        <name>glyoxylate</name>
        <dbReference type="ChEBI" id="CHEBI:36655"/>
    </ligand>
</feature>
<dbReference type="Pfam" id="PF01070">
    <property type="entry name" value="FMN_dh"/>
    <property type="match status" value="1"/>
</dbReference>
<evidence type="ECO:0000256" key="1">
    <source>
        <dbReference type="ARBA" id="ARBA00001917"/>
    </source>
</evidence>
<evidence type="ECO:0000256" key="7">
    <source>
        <dbReference type="PIRSR" id="PIRSR000138-2"/>
    </source>
</evidence>
<protein>
    <submittedName>
        <fullName evidence="9">Alpha-hydroxy-acid oxidizing enzyme</fullName>
    </submittedName>
</protein>
<feature type="domain" description="FMN hydroxy acid dehydrogenase" evidence="8">
    <location>
        <begin position="1"/>
        <end position="372"/>
    </location>
</feature>
<evidence type="ECO:0000313" key="9">
    <source>
        <dbReference type="EMBL" id="OWT56953.1"/>
    </source>
</evidence>
<feature type="binding site" evidence="7">
    <location>
        <position position="144"/>
    </location>
    <ligand>
        <name>FMN</name>
        <dbReference type="ChEBI" id="CHEBI:58210"/>
    </ligand>
</feature>
<dbReference type="Gene3D" id="3.20.20.70">
    <property type="entry name" value="Aldolase class I"/>
    <property type="match status" value="1"/>
</dbReference>
<feature type="binding site" evidence="7">
    <location>
        <begin position="321"/>
        <end position="322"/>
    </location>
    <ligand>
        <name>FMN</name>
        <dbReference type="ChEBI" id="CHEBI:58210"/>
    </ligand>
</feature>
<dbReference type="GO" id="GO:0005886">
    <property type="term" value="C:plasma membrane"/>
    <property type="evidence" value="ECO:0007669"/>
    <property type="project" value="TreeGrafter"/>
</dbReference>
<name>A0A225M9K8_9BURK</name>
<dbReference type="GO" id="GO:0004459">
    <property type="term" value="F:L-lactate dehydrogenase (NAD+) activity"/>
    <property type="evidence" value="ECO:0007669"/>
    <property type="project" value="TreeGrafter"/>
</dbReference>
<feature type="binding site" evidence="7">
    <location>
        <position position="265"/>
    </location>
    <ligand>
        <name>FMN</name>
        <dbReference type="ChEBI" id="CHEBI:58210"/>
    </ligand>
</feature>
<feature type="binding site" evidence="7">
    <location>
        <begin position="298"/>
        <end position="302"/>
    </location>
    <ligand>
        <name>FMN</name>
        <dbReference type="ChEBI" id="CHEBI:58210"/>
    </ligand>
</feature>
<gene>
    <name evidence="9" type="ORF">CEY11_18660</name>
</gene>